<dbReference type="OrthoDB" id="7273604at2"/>
<evidence type="ECO:0000256" key="1">
    <source>
        <dbReference type="SAM" id="Phobius"/>
    </source>
</evidence>
<protein>
    <recommendedName>
        <fullName evidence="2">CBU-0592-like domain-containing protein</fullName>
    </recommendedName>
</protein>
<feature type="domain" description="CBU-0592-like" evidence="2">
    <location>
        <begin position="21"/>
        <end position="92"/>
    </location>
</feature>
<keyword evidence="1" id="KW-0472">Membrane</keyword>
<name>A0A3T0N182_9RHOB</name>
<proteinExistence type="predicted"/>
<keyword evidence="1" id="KW-0812">Transmembrane</keyword>
<organism evidence="3 4">
    <name type="scientific">Parasedimentitalea marina</name>
    <dbReference type="NCBI Taxonomy" id="2483033"/>
    <lineage>
        <taxon>Bacteria</taxon>
        <taxon>Pseudomonadati</taxon>
        <taxon>Pseudomonadota</taxon>
        <taxon>Alphaproteobacteria</taxon>
        <taxon>Rhodobacterales</taxon>
        <taxon>Paracoccaceae</taxon>
        <taxon>Parasedimentitalea</taxon>
    </lineage>
</organism>
<keyword evidence="1" id="KW-1133">Transmembrane helix</keyword>
<keyword evidence="4" id="KW-1185">Reference proteome</keyword>
<dbReference type="EMBL" id="CP033219">
    <property type="protein sequence ID" value="AZV77784.1"/>
    <property type="molecule type" value="Genomic_DNA"/>
</dbReference>
<reference evidence="3 4" key="1">
    <citation type="submission" date="2018-10" db="EMBL/GenBank/DDBJ databases">
        <title>Parasedimentitalea marina sp. nov., a psychrophilic bacterium isolated from deep seawater of the New Britain Trench.</title>
        <authorList>
            <person name="Cao J."/>
        </authorList>
    </citation>
    <scope>NUCLEOTIDE SEQUENCE [LARGE SCALE GENOMIC DNA]</scope>
    <source>
        <strain evidence="3 4">W43</strain>
    </source>
</reference>
<dbReference type="KEGG" id="sedi:EBB79_07675"/>
<evidence type="ECO:0000259" key="2">
    <source>
        <dbReference type="Pfam" id="PF26604"/>
    </source>
</evidence>
<dbReference type="Pfam" id="PF26604">
    <property type="entry name" value="CBU_0592"/>
    <property type="match status" value="1"/>
</dbReference>
<evidence type="ECO:0000313" key="3">
    <source>
        <dbReference type="EMBL" id="AZV77784.1"/>
    </source>
</evidence>
<dbReference type="InterPro" id="IPR058058">
    <property type="entry name" value="CBU_0592-like"/>
</dbReference>
<accession>A0A3T0N182</accession>
<feature type="transmembrane region" description="Helical" evidence="1">
    <location>
        <begin position="70"/>
        <end position="90"/>
    </location>
</feature>
<feature type="transmembrane region" description="Helical" evidence="1">
    <location>
        <begin position="45"/>
        <end position="64"/>
    </location>
</feature>
<dbReference type="NCBIfam" id="NF047864">
    <property type="entry name" value="CBU_0592_membra"/>
    <property type="match status" value="1"/>
</dbReference>
<dbReference type="Proteomes" id="UP000283063">
    <property type="component" value="Chromosome"/>
</dbReference>
<gene>
    <name evidence="3" type="ORF">EBB79_07675</name>
</gene>
<sequence>MNVDDIFQALVSMPTQISTGCGVLGFLFYLTNYTLVTFRVIDSQGIAFFLINICGACLILVSLVQDFNLGSMLIQVFWICLGVIAVSIRLRARRAWRTSNTQMQDRTASSTVLAETHTQI</sequence>
<feature type="transmembrane region" description="Helical" evidence="1">
    <location>
        <begin position="17"/>
        <end position="38"/>
    </location>
</feature>
<dbReference type="RefSeq" id="WP_127748343.1">
    <property type="nucleotide sequence ID" value="NZ_CP033219.1"/>
</dbReference>
<dbReference type="AlphaFoldDB" id="A0A3T0N182"/>
<evidence type="ECO:0000313" key="4">
    <source>
        <dbReference type="Proteomes" id="UP000283063"/>
    </source>
</evidence>